<dbReference type="InterPro" id="IPR006015">
    <property type="entry name" value="Universal_stress_UspA"/>
</dbReference>
<reference evidence="4 6" key="1">
    <citation type="submission" date="2019-08" db="EMBL/GenBank/DDBJ databases">
        <title>In-depth cultivation of the pig gut microbiome towards novel bacterial diversity and tailored functional studies.</title>
        <authorList>
            <person name="Wylensek D."/>
            <person name="Hitch T.C.A."/>
            <person name="Clavel T."/>
        </authorList>
    </citation>
    <scope>NUCLEOTIDE SEQUENCE [LARGE SCALE GENOMIC DNA]</scope>
    <source>
        <strain evidence="4 6">BL-178-WT-3A</strain>
    </source>
</reference>
<evidence type="ECO:0000259" key="3">
    <source>
        <dbReference type="Pfam" id="PF00582"/>
    </source>
</evidence>
<dbReference type="EMBL" id="VUNP01000027">
    <property type="protein sequence ID" value="MST54049.1"/>
    <property type="molecule type" value="Genomic_DNA"/>
</dbReference>
<accession>A0A6N7X5X8</accession>
<evidence type="ECO:0000256" key="1">
    <source>
        <dbReference type="ARBA" id="ARBA00008791"/>
    </source>
</evidence>
<organism evidence="4 6">
    <name type="scientific">Streptococcus alactolyticus</name>
    <dbReference type="NCBI Taxonomy" id="29389"/>
    <lineage>
        <taxon>Bacteria</taxon>
        <taxon>Bacillati</taxon>
        <taxon>Bacillota</taxon>
        <taxon>Bacilli</taxon>
        <taxon>Lactobacillales</taxon>
        <taxon>Streptococcaceae</taxon>
        <taxon>Streptococcus</taxon>
    </lineage>
</organism>
<dbReference type="PRINTS" id="PR01438">
    <property type="entry name" value="UNVRSLSTRESS"/>
</dbReference>
<gene>
    <name evidence="4" type="ORF">FYJ82_06580</name>
    <name evidence="5" type="ORF">O6R09_07730</name>
</gene>
<dbReference type="PIRSF" id="PIRSF006276">
    <property type="entry name" value="UspA"/>
    <property type="match status" value="1"/>
</dbReference>
<dbReference type="InterPro" id="IPR006016">
    <property type="entry name" value="UspA"/>
</dbReference>
<dbReference type="InterPro" id="IPR014729">
    <property type="entry name" value="Rossmann-like_a/b/a_fold"/>
</dbReference>
<reference evidence="5 7" key="2">
    <citation type="submission" date="2022-12" db="EMBL/GenBank/DDBJ databases">
        <title>Streptococcus alactolyticus LGM, complete genome.</title>
        <authorList>
            <person name="Liu Z."/>
            <person name="Mu C."/>
            <person name="Zhu W."/>
        </authorList>
    </citation>
    <scope>NUCLEOTIDE SEQUENCE [LARGE SCALE GENOMIC DNA]</scope>
    <source>
        <strain evidence="5 7">LGM</strain>
    </source>
</reference>
<comment type="similarity">
    <text evidence="1 2">Belongs to the universal stress protein A family.</text>
</comment>
<dbReference type="OrthoDB" id="9789668at2"/>
<dbReference type="SUPFAM" id="SSF52402">
    <property type="entry name" value="Adenine nucleotide alpha hydrolases-like"/>
    <property type="match status" value="1"/>
</dbReference>
<evidence type="ECO:0000313" key="7">
    <source>
        <dbReference type="Proteomes" id="UP001212085"/>
    </source>
</evidence>
<dbReference type="GeneID" id="99636323"/>
<dbReference type="PANTHER" id="PTHR46268">
    <property type="entry name" value="STRESS RESPONSE PROTEIN NHAX"/>
    <property type="match status" value="1"/>
</dbReference>
<keyword evidence="2" id="KW-0963">Cytoplasm</keyword>
<evidence type="ECO:0000313" key="4">
    <source>
        <dbReference type="EMBL" id="MST54049.1"/>
    </source>
</evidence>
<evidence type="ECO:0000313" key="6">
    <source>
        <dbReference type="Proteomes" id="UP000471052"/>
    </source>
</evidence>
<dbReference type="Pfam" id="PF00582">
    <property type="entry name" value="Usp"/>
    <property type="match status" value="1"/>
</dbReference>
<dbReference type="Proteomes" id="UP000471052">
    <property type="component" value="Unassembled WGS sequence"/>
</dbReference>
<comment type="subcellular location">
    <subcellularLocation>
        <location evidence="2">Cytoplasm</location>
    </subcellularLocation>
</comment>
<evidence type="ECO:0000313" key="5">
    <source>
        <dbReference type="EMBL" id="WBB06165.1"/>
    </source>
</evidence>
<dbReference type="PANTHER" id="PTHR46268:SF6">
    <property type="entry name" value="UNIVERSAL STRESS PROTEIN UP12"/>
    <property type="match status" value="1"/>
</dbReference>
<dbReference type="Gene3D" id="3.40.50.620">
    <property type="entry name" value="HUPs"/>
    <property type="match status" value="1"/>
</dbReference>
<protein>
    <recommendedName>
        <fullName evidence="2">Universal stress protein</fullName>
    </recommendedName>
</protein>
<proteinExistence type="inferred from homology"/>
<feature type="domain" description="UspA" evidence="3">
    <location>
        <begin position="5"/>
        <end position="144"/>
    </location>
</feature>
<dbReference type="RefSeq" id="WP_154455174.1">
    <property type="nucleotide sequence ID" value="NZ_BRXN01000069.1"/>
</dbReference>
<sequence>MSQHYERIMIAVDGSYESELAFEKGVNVALRNKAELILTHVIDTRALQSIATFDTYIYEQLEEEAKGVLEGFEKKAHERGVEKVKQVIEFGNPKTLLARDIPDKEKVDLIMVGATGLNTFERLLIGSSSEYIMRHAKVDLLVVRDSQKTF</sequence>
<name>A0A6N7X5X8_STRAY</name>
<dbReference type="CDD" id="cd00293">
    <property type="entry name" value="USP-like"/>
    <property type="match status" value="1"/>
</dbReference>
<dbReference type="GO" id="GO:0005737">
    <property type="term" value="C:cytoplasm"/>
    <property type="evidence" value="ECO:0007669"/>
    <property type="project" value="UniProtKB-SubCell"/>
</dbReference>
<dbReference type="AlphaFoldDB" id="A0A6N7X5X8"/>
<dbReference type="EMBL" id="CP114883">
    <property type="protein sequence ID" value="WBB06165.1"/>
    <property type="molecule type" value="Genomic_DNA"/>
</dbReference>
<keyword evidence="7" id="KW-1185">Reference proteome</keyword>
<dbReference type="Proteomes" id="UP001212085">
    <property type="component" value="Chromosome"/>
</dbReference>
<evidence type="ECO:0000256" key="2">
    <source>
        <dbReference type="PIRNR" id="PIRNR006276"/>
    </source>
</evidence>